<keyword evidence="2" id="KW-1185">Reference proteome</keyword>
<evidence type="ECO:0000313" key="2">
    <source>
        <dbReference type="Proteomes" id="UP000075884"/>
    </source>
</evidence>
<sequence length="90" mass="9389">MVTGRLEAVLARDVGDGAALAGRVDVAVRAAPVAVRVRLLLEVGAVLLRVGGAELAVPGQVPLLAQDRGRLRVAVVATAVVLGRRRHQQR</sequence>
<organism evidence="1 2">
    <name type="scientific">Anopheles dirus</name>
    <dbReference type="NCBI Taxonomy" id="7168"/>
    <lineage>
        <taxon>Eukaryota</taxon>
        <taxon>Metazoa</taxon>
        <taxon>Ecdysozoa</taxon>
        <taxon>Arthropoda</taxon>
        <taxon>Hexapoda</taxon>
        <taxon>Insecta</taxon>
        <taxon>Pterygota</taxon>
        <taxon>Neoptera</taxon>
        <taxon>Endopterygota</taxon>
        <taxon>Diptera</taxon>
        <taxon>Nematocera</taxon>
        <taxon>Culicoidea</taxon>
        <taxon>Culicidae</taxon>
        <taxon>Anophelinae</taxon>
        <taxon>Anopheles</taxon>
    </lineage>
</organism>
<reference evidence="1" key="2">
    <citation type="submission" date="2020-05" db="UniProtKB">
        <authorList>
            <consortium name="EnsemblMetazoa"/>
        </authorList>
    </citation>
    <scope>IDENTIFICATION</scope>
    <source>
        <strain evidence="1">WRAIR2</strain>
    </source>
</reference>
<evidence type="ECO:0000313" key="1">
    <source>
        <dbReference type="EnsemblMetazoa" id="ADIR014145-PA"/>
    </source>
</evidence>
<reference evidence="2" key="1">
    <citation type="submission" date="2013-03" db="EMBL/GenBank/DDBJ databases">
        <title>The Genome Sequence of Anopheles dirus WRAIR2.</title>
        <authorList>
            <consortium name="The Broad Institute Genomics Platform"/>
            <person name="Neafsey D.E."/>
            <person name="Walton C."/>
            <person name="Walker B."/>
            <person name="Young S.K."/>
            <person name="Zeng Q."/>
            <person name="Gargeya S."/>
            <person name="Fitzgerald M."/>
            <person name="Haas B."/>
            <person name="Abouelleil A."/>
            <person name="Allen A.W."/>
            <person name="Alvarado L."/>
            <person name="Arachchi H.M."/>
            <person name="Berlin A.M."/>
            <person name="Chapman S.B."/>
            <person name="Gainer-Dewar J."/>
            <person name="Goldberg J."/>
            <person name="Griggs A."/>
            <person name="Gujja S."/>
            <person name="Hansen M."/>
            <person name="Howarth C."/>
            <person name="Imamovic A."/>
            <person name="Ireland A."/>
            <person name="Larimer J."/>
            <person name="McCowan C."/>
            <person name="Murphy C."/>
            <person name="Pearson M."/>
            <person name="Poon T.W."/>
            <person name="Priest M."/>
            <person name="Roberts A."/>
            <person name="Saif S."/>
            <person name="Shea T."/>
            <person name="Sisk P."/>
            <person name="Sykes S."/>
            <person name="Wortman J."/>
            <person name="Nusbaum C."/>
            <person name="Birren B."/>
        </authorList>
    </citation>
    <scope>NUCLEOTIDE SEQUENCE [LARGE SCALE GENOMIC DNA]</scope>
    <source>
        <strain evidence="2">WRAIR2</strain>
    </source>
</reference>
<name>A0A182NW62_9DIPT</name>
<dbReference type="VEuPathDB" id="VectorBase:ADIR014145"/>
<protein>
    <submittedName>
        <fullName evidence="1">Uncharacterized protein</fullName>
    </submittedName>
</protein>
<accession>A0A182NW62</accession>
<dbReference type="Proteomes" id="UP000075884">
    <property type="component" value="Unassembled WGS sequence"/>
</dbReference>
<proteinExistence type="predicted"/>
<dbReference type="EnsemblMetazoa" id="ADIR014145-RB">
    <property type="protein sequence ID" value="ADIR014145-PB"/>
    <property type="gene ID" value="ADIR014145"/>
</dbReference>
<dbReference type="AlphaFoldDB" id="A0A182NW62"/>
<dbReference type="EnsemblMetazoa" id="ADIR014145-RA">
    <property type="protein sequence ID" value="ADIR014145-PA"/>
    <property type="gene ID" value="ADIR014145"/>
</dbReference>